<accession>A0A7N0U5E0</accession>
<feature type="compositionally biased region" description="Basic and acidic residues" evidence="3">
    <location>
        <begin position="235"/>
        <end position="250"/>
    </location>
</feature>
<dbReference type="PANTHER" id="PTHR12299">
    <property type="entry name" value="HYALURONIC ACID-BINDING PROTEIN 4"/>
    <property type="match status" value="1"/>
</dbReference>
<organism evidence="5 6">
    <name type="scientific">Kalanchoe fedtschenkoi</name>
    <name type="common">Lavender scallops</name>
    <name type="synonym">South American air plant</name>
    <dbReference type="NCBI Taxonomy" id="63787"/>
    <lineage>
        <taxon>Eukaryota</taxon>
        <taxon>Viridiplantae</taxon>
        <taxon>Streptophyta</taxon>
        <taxon>Embryophyta</taxon>
        <taxon>Tracheophyta</taxon>
        <taxon>Spermatophyta</taxon>
        <taxon>Magnoliopsida</taxon>
        <taxon>eudicotyledons</taxon>
        <taxon>Gunneridae</taxon>
        <taxon>Pentapetalae</taxon>
        <taxon>Saxifragales</taxon>
        <taxon>Crassulaceae</taxon>
        <taxon>Kalanchoe</taxon>
    </lineage>
</organism>
<dbReference type="GO" id="GO:0005737">
    <property type="term" value="C:cytoplasm"/>
    <property type="evidence" value="ECO:0007669"/>
    <property type="project" value="UniProtKB-SubCell"/>
</dbReference>
<evidence type="ECO:0000313" key="5">
    <source>
        <dbReference type="EnsemblPlants" id="Kaladp0055s0044.1.v1.1"/>
    </source>
</evidence>
<dbReference type="Proteomes" id="UP000594263">
    <property type="component" value="Unplaced"/>
</dbReference>
<evidence type="ECO:0000256" key="3">
    <source>
        <dbReference type="SAM" id="MobiDB-lite"/>
    </source>
</evidence>
<dbReference type="GO" id="GO:0005634">
    <property type="term" value="C:nucleus"/>
    <property type="evidence" value="ECO:0007669"/>
    <property type="project" value="TreeGrafter"/>
</dbReference>
<feature type="compositionally biased region" description="Low complexity" evidence="3">
    <location>
        <begin position="73"/>
        <end position="85"/>
    </location>
</feature>
<feature type="domain" description="Hyaluronan/mRNA-binding protein" evidence="4">
    <location>
        <begin position="113"/>
        <end position="211"/>
    </location>
</feature>
<dbReference type="EnsemblPlants" id="Kaladp0055s0044.1.v1.1">
    <property type="protein sequence ID" value="Kaladp0055s0044.1.v1.1"/>
    <property type="gene ID" value="Kaladp0055s0044.v1.1"/>
</dbReference>
<dbReference type="PANTHER" id="PTHR12299:SF17">
    <property type="entry name" value="AT19571P-RELATED"/>
    <property type="match status" value="1"/>
</dbReference>
<comment type="subcellular location">
    <subcellularLocation>
        <location evidence="1">Cytoplasm</location>
    </subcellularLocation>
</comment>
<dbReference type="SMART" id="SM01233">
    <property type="entry name" value="HABP4_PAI-RBP1"/>
    <property type="match status" value="1"/>
</dbReference>
<protein>
    <recommendedName>
        <fullName evidence="4">Hyaluronan/mRNA-binding protein domain-containing protein</fullName>
    </recommendedName>
</protein>
<dbReference type="InterPro" id="IPR039764">
    <property type="entry name" value="HABP4/SERBP1-like"/>
</dbReference>
<dbReference type="InterPro" id="IPR006861">
    <property type="entry name" value="HABP4_PAIRBP1-bd"/>
</dbReference>
<evidence type="ECO:0000256" key="1">
    <source>
        <dbReference type="ARBA" id="ARBA00004496"/>
    </source>
</evidence>
<feature type="region of interest" description="Disordered" evidence="3">
    <location>
        <begin position="24"/>
        <end position="182"/>
    </location>
</feature>
<sequence length="315" mass="34445">MASGMNPFDLLDGGAEDVKALVASQLEKTEREQKQKKQANSALKTRPPFQEVRRFKGGDSGGGRGYGRGGYNKGPASSGGSFNSGRGAGGASEGDAAKQYGRRKYEGPFHGGHHRGFSNGDGADRAERPPRKVSEQSFRLAKEAYPETEKLGAQNTVTEDAVSNGSKNNAVNNLVEEKPEHKEMTLEEYQKVLEEKKKALHALKVAERKVDIKEFQSMQPLSNKRTNNAVVSKLGSDRNKKKEMADKEEKAKKSIIINEFLRPAGGGAYRGRGRGRGRGSEERLNSPEVKGHLRNNNAVTPLIEDPDQFPILAKK</sequence>
<feature type="compositionally biased region" description="Polar residues" evidence="3">
    <location>
        <begin position="221"/>
        <end position="230"/>
    </location>
</feature>
<keyword evidence="6" id="KW-1185">Reference proteome</keyword>
<evidence type="ECO:0000259" key="4">
    <source>
        <dbReference type="SMART" id="SM01233"/>
    </source>
</evidence>
<dbReference type="Gramene" id="Kaladp0055s0044.1.v1.1">
    <property type="protein sequence ID" value="Kaladp0055s0044.1.v1.1"/>
    <property type="gene ID" value="Kaladp0055s0044.v1.1"/>
</dbReference>
<feature type="compositionally biased region" description="Gly residues" evidence="3">
    <location>
        <begin position="58"/>
        <end position="72"/>
    </location>
</feature>
<feature type="region of interest" description="Disordered" evidence="3">
    <location>
        <begin position="264"/>
        <end position="315"/>
    </location>
</feature>
<dbReference type="GO" id="GO:0003723">
    <property type="term" value="F:RNA binding"/>
    <property type="evidence" value="ECO:0007669"/>
    <property type="project" value="InterPro"/>
</dbReference>
<dbReference type="AlphaFoldDB" id="A0A7N0U5E0"/>
<name>A0A7N0U5E0_KALFE</name>
<dbReference type="Pfam" id="PF09598">
    <property type="entry name" value="Stm1_N"/>
    <property type="match status" value="1"/>
</dbReference>
<dbReference type="Pfam" id="PF04774">
    <property type="entry name" value="HABP4_PAI-RBP1"/>
    <property type="match status" value="1"/>
</dbReference>
<keyword evidence="2" id="KW-0963">Cytoplasm</keyword>
<feature type="compositionally biased region" description="Basic and acidic residues" evidence="3">
    <location>
        <begin position="122"/>
        <end position="150"/>
    </location>
</feature>
<evidence type="ECO:0000256" key="2">
    <source>
        <dbReference type="ARBA" id="ARBA00022490"/>
    </source>
</evidence>
<feature type="region of interest" description="Disordered" evidence="3">
    <location>
        <begin position="221"/>
        <end position="250"/>
    </location>
</feature>
<feature type="compositionally biased region" description="Polar residues" evidence="3">
    <location>
        <begin position="153"/>
        <end position="172"/>
    </location>
</feature>
<feature type="compositionally biased region" description="Basic and acidic residues" evidence="3">
    <location>
        <begin position="278"/>
        <end position="291"/>
    </location>
</feature>
<dbReference type="InterPro" id="IPR019084">
    <property type="entry name" value="STM1-like_N"/>
</dbReference>
<evidence type="ECO:0000313" key="6">
    <source>
        <dbReference type="Proteomes" id="UP000594263"/>
    </source>
</evidence>
<reference evidence="5" key="1">
    <citation type="submission" date="2021-01" db="UniProtKB">
        <authorList>
            <consortium name="EnsemblPlants"/>
        </authorList>
    </citation>
    <scope>IDENTIFICATION</scope>
</reference>
<proteinExistence type="predicted"/>